<dbReference type="AlphaFoldDB" id="A0AA88J8P6"/>
<feature type="region of interest" description="Disordered" evidence="1">
    <location>
        <begin position="459"/>
        <end position="494"/>
    </location>
</feature>
<dbReference type="InterPro" id="IPR038765">
    <property type="entry name" value="Papain-like_cys_pep_sf"/>
</dbReference>
<feature type="region of interest" description="Disordered" evidence="1">
    <location>
        <begin position="312"/>
        <end position="332"/>
    </location>
</feature>
<organism evidence="2 3">
    <name type="scientific">Ficus carica</name>
    <name type="common">Common fig</name>
    <dbReference type="NCBI Taxonomy" id="3494"/>
    <lineage>
        <taxon>Eukaryota</taxon>
        <taxon>Viridiplantae</taxon>
        <taxon>Streptophyta</taxon>
        <taxon>Embryophyta</taxon>
        <taxon>Tracheophyta</taxon>
        <taxon>Spermatophyta</taxon>
        <taxon>Magnoliopsida</taxon>
        <taxon>eudicotyledons</taxon>
        <taxon>Gunneridae</taxon>
        <taxon>Pentapetalae</taxon>
        <taxon>rosids</taxon>
        <taxon>fabids</taxon>
        <taxon>Rosales</taxon>
        <taxon>Moraceae</taxon>
        <taxon>Ficeae</taxon>
        <taxon>Ficus</taxon>
    </lineage>
</organism>
<dbReference type="Proteomes" id="UP001187192">
    <property type="component" value="Unassembled WGS sequence"/>
</dbReference>
<dbReference type="EMBL" id="BTGU01000223">
    <property type="protein sequence ID" value="GMN65255.1"/>
    <property type="molecule type" value="Genomic_DNA"/>
</dbReference>
<sequence length="686" mass="79197">MASIDKRPLAEKISKKLAPKRKRKVAEKGLKRKHGKIKVKESKKAKIAVEEKMISEAEEVCHNIMMRLTDHSGMSDALWFEVGEDLSRFSINEFCLITDRPEIFCLADNLEKFNAFLWGVLSREATRAVICNAVENKLSSKIRPLKKSDRVHYSITGFPHALLVWAYESIPIIAGKFTTKYVEAILRMLSWTSADKMKFDDVMSALTAVGEKMPKCFVMISTDEELKDPSVGQLYLKNPTVVPQPPRKTPLPQPSTETNSEWWEFQKEFRRQVDSMNKKLEDLKNGQKKSRKLLRRVLKLLYNLNDNVEGNPTTAYHVSSRHKRNVQTDDSNALKTDSDDLQFGPQDDVFIDSNIGVFADKGVKAAMEFLNFDKEEGDEEKEITEVEYDKGEKDEIILKMRVEYTLYVDGHLSKEKEEEKEDEEAKGEDEERKNEEAVNEQEESISDVILKQKTSRLSKLGQQRSGPMVEIGSPSHAPTKPNYAIPPGLSDEPPREKLEEFREKLPPRYITKYETLDKSHDLGFMANEKKSWFYELATSPVWLWDEHINVALHYLRKKIMQFPELIQRKVTTVDTFFSAKIGALWRVYKKSPDNFDWGSCDSLMKIIHDVCVRCGLSWFEVYDSLHHEGPHNYKVREALECMSKFIPILTDRISLFEFKPMDLPEIYPIPVTIMQDITRQENGGDC</sequence>
<keyword evidence="3" id="KW-1185">Reference proteome</keyword>
<dbReference type="SUPFAM" id="SSF54001">
    <property type="entry name" value="Cysteine proteinases"/>
    <property type="match status" value="1"/>
</dbReference>
<dbReference type="PANTHER" id="PTHR48449:SF1">
    <property type="entry name" value="DUF1985 DOMAIN-CONTAINING PROTEIN"/>
    <property type="match status" value="1"/>
</dbReference>
<evidence type="ECO:0000313" key="3">
    <source>
        <dbReference type="Proteomes" id="UP001187192"/>
    </source>
</evidence>
<dbReference type="PANTHER" id="PTHR48449">
    <property type="entry name" value="DUF1985 DOMAIN-CONTAINING PROTEIN"/>
    <property type="match status" value="1"/>
</dbReference>
<accession>A0AA88J8P6</accession>
<proteinExistence type="predicted"/>
<protein>
    <submittedName>
        <fullName evidence="2">Uncharacterized protein</fullName>
    </submittedName>
</protein>
<evidence type="ECO:0000313" key="2">
    <source>
        <dbReference type="EMBL" id="GMN65255.1"/>
    </source>
</evidence>
<comment type="caution">
    <text evidence="2">The sequence shown here is derived from an EMBL/GenBank/DDBJ whole genome shotgun (WGS) entry which is preliminary data.</text>
</comment>
<name>A0AA88J8P6_FICCA</name>
<evidence type="ECO:0000256" key="1">
    <source>
        <dbReference type="SAM" id="MobiDB-lite"/>
    </source>
</evidence>
<reference evidence="2" key="1">
    <citation type="submission" date="2023-07" db="EMBL/GenBank/DDBJ databases">
        <title>draft genome sequence of fig (Ficus carica).</title>
        <authorList>
            <person name="Takahashi T."/>
            <person name="Nishimura K."/>
        </authorList>
    </citation>
    <scope>NUCLEOTIDE SEQUENCE</scope>
</reference>
<feature type="compositionally biased region" description="Acidic residues" evidence="1">
    <location>
        <begin position="418"/>
        <end position="428"/>
    </location>
</feature>
<feature type="region of interest" description="Disordered" evidence="1">
    <location>
        <begin position="413"/>
        <end position="445"/>
    </location>
</feature>
<dbReference type="Gene3D" id="3.40.395.10">
    <property type="entry name" value="Adenoviral Proteinase, Chain A"/>
    <property type="match status" value="1"/>
</dbReference>
<gene>
    <name evidence="2" type="ORF">TIFTF001_034331</name>
</gene>